<feature type="transmembrane region" description="Helical" evidence="1">
    <location>
        <begin position="220"/>
        <end position="239"/>
    </location>
</feature>
<dbReference type="Proteomes" id="UP000715965">
    <property type="component" value="Unassembled WGS sequence"/>
</dbReference>
<feature type="transmembrane region" description="Helical" evidence="1">
    <location>
        <begin position="62"/>
        <end position="80"/>
    </location>
</feature>
<comment type="caution">
    <text evidence="2">The sequence shown here is derived from an EMBL/GenBank/DDBJ whole genome shotgun (WGS) entry which is preliminary data.</text>
</comment>
<feature type="transmembrane region" description="Helical" evidence="1">
    <location>
        <begin position="128"/>
        <end position="145"/>
    </location>
</feature>
<accession>A0ABR9SEE6</accession>
<proteinExistence type="predicted"/>
<keyword evidence="1" id="KW-0812">Transmembrane</keyword>
<protein>
    <recommendedName>
        <fullName evidence="4">Transporter</fullName>
    </recommendedName>
</protein>
<keyword evidence="1" id="KW-1133">Transmembrane helix</keyword>
<dbReference type="EMBL" id="JADDOJ010000029">
    <property type="protein sequence ID" value="MBE7940698.1"/>
    <property type="molecule type" value="Genomic_DNA"/>
</dbReference>
<dbReference type="RefSeq" id="WP_193780240.1">
    <property type="nucleotide sequence ID" value="NZ_JADDOJ010000029.1"/>
</dbReference>
<evidence type="ECO:0008006" key="4">
    <source>
        <dbReference type="Google" id="ProtNLM"/>
    </source>
</evidence>
<keyword evidence="3" id="KW-1185">Reference proteome</keyword>
<evidence type="ECO:0000256" key="1">
    <source>
        <dbReference type="SAM" id="Phobius"/>
    </source>
</evidence>
<evidence type="ECO:0000313" key="3">
    <source>
        <dbReference type="Proteomes" id="UP000715965"/>
    </source>
</evidence>
<feature type="transmembrane region" description="Helical" evidence="1">
    <location>
        <begin position="100"/>
        <end position="121"/>
    </location>
</feature>
<name>A0ABR9SEE6_9BURK</name>
<keyword evidence="1" id="KW-0472">Membrane</keyword>
<organism evidence="2 3">
    <name type="scientific">Ramlibacter aquaticus</name>
    <dbReference type="NCBI Taxonomy" id="2780094"/>
    <lineage>
        <taxon>Bacteria</taxon>
        <taxon>Pseudomonadati</taxon>
        <taxon>Pseudomonadota</taxon>
        <taxon>Betaproteobacteria</taxon>
        <taxon>Burkholderiales</taxon>
        <taxon>Comamonadaceae</taxon>
        <taxon>Ramlibacter</taxon>
    </lineage>
</organism>
<reference evidence="2 3" key="1">
    <citation type="submission" date="2020-10" db="EMBL/GenBank/DDBJ databases">
        <title>Draft genome of Ramlibacter aquaticus LMG 30558.</title>
        <authorList>
            <person name="Props R."/>
        </authorList>
    </citation>
    <scope>NUCLEOTIDE SEQUENCE [LARGE SCALE GENOMIC DNA]</scope>
    <source>
        <strain evidence="2 3">LMG 30558</strain>
    </source>
</reference>
<sequence>MAPALVVLLFTLPALLAATVGGIVAVRRPPSPAVTAAIQHFAAGIVFAATALELLPKERTEAAIPVIVGFAIGIALMLGLRILEQKLEGRSGGAGGIPTGLLLVTALDFTIDGLVLGMAFAAGEKSGILLAVALTLEVLFVALSVTTEVAGSGVRRLLAVATAPGLALVLCAAAVLGRLFFGSLSPFPFAVLLGVGIVAMLYLVTEELLVEAHEVEETHWSVAAFFLGFLLFLVIEMLVEN</sequence>
<feature type="transmembrane region" description="Helical" evidence="1">
    <location>
        <begin position="157"/>
        <end position="180"/>
    </location>
</feature>
<feature type="transmembrane region" description="Helical" evidence="1">
    <location>
        <begin position="33"/>
        <end position="55"/>
    </location>
</feature>
<feature type="transmembrane region" description="Helical" evidence="1">
    <location>
        <begin position="187"/>
        <end position="205"/>
    </location>
</feature>
<evidence type="ECO:0000313" key="2">
    <source>
        <dbReference type="EMBL" id="MBE7940698.1"/>
    </source>
</evidence>
<gene>
    <name evidence="2" type="ORF">IM725_08970</name>
</gene>